<comment type="caution">
    <text evidence="2">The sequence shown here is derived from an EMBL/GenBank/DDBJ whole genome shotgun (WGS) entry which is preliminary data.</text>
</comment>
<dbReference type="EMBL" id="BAQD01000095">
    <property type="protein sequence ID" value="GBQ08403.1"/>
    <property type="molecule type" value="Genomic_DNA"/>
</dbReference>
<evidence type="ECO:0000313" key="2">
    <source>
        <dbReference type="EMBL" id="GBQ08403.1"/>
    </source>
</evidence>
<proteinExistence type="predicted"/>
<dbReference type="Gene3D" id="2.40.50.230">
    <property type="entry name" value="Gp5 N-terminal domain"/>
    <property type="match status" value="1"/>
</dbReference>
<sequence length="111" mass="12238">MSSLFGLFTQNTTHSDVERLNYILRTVGQKGTIIVPVQIVSVDLQKHRLIVAPMIQQVTTDGRGIPHAPLHDIPYGYEQAGECVLQIDPQPGDIGIAVCAYRDISRLKATQ</sequence>
<name>A0ABQ0P0T8_9PROT</name>
<protein>
    <recommendedName>
        <fullName evidence="1">Phage protein Gp138 N-terminal domain-containing protein</fullName>
    </recommendedName>
</protein>
<keyword evidence="3" id="KW-1185">Reference proteome</keyword>
<dbReference type="RefSeq" id="WP_018980315.1">
    <property type="nucleotide sequence ID" value="NZ_BAQD01000095.1"/>
</dbReference>
<reference evidence="2" key="1">
    <citation type="submission" date="2013-04" db="EMBL/GenBank/DDBJ databases">
        <title>The genome sequencing project of 58 acetic acid bacteria.</title>
        <authorList>
            <person name="Okamoto-Kainuma A."/>
            <person name="Ishikawa M."/>
            <person name="Umino S."/>
            <person name="Koizumi Y."/>
            <person name="Shiwa Y."/>
            <person name="Yoshikawa H."/>
            <person name="Matsutani M."/>
            <person name="Matsushita K."/>
        </authorList>
    </citation>
    <scope>NUCLEOTIDE SEQUENCE</scope>
    <source>
        <strain evidence="2">DSM 15669</strain>
    </source>
</reference>
<evidence type="ECO:0000313" key="3">
    <source>
        <dbReference type="Proteomes" id="UP001062901"/>
    </source>
</evidence>
<dbReference type="Proteomes" id="UP001062901">
    <property type="component" value="Unassembled WGS sequence"/>
</dbReference>
<dbReference type="InterPro" id="IPR041599">
    <property type="entry name" value="Gp138_N"/>
</dbReference>
<organism evidence="2 3">
    <name type="scientific">Saccharibacter floricola DSM 15669</name>
    <dbReference type="NCBI Taxonomy" id="1123227"/>
    <lineage>
        <taxon>Bacteria</taxon>
        <taxon>Pseudomonadati</taxon>
        <taxon>Pseudomonadota</taxon>
        <taxon>Alphaproteobacteria</taxon>
        <taxon>Acetobacterales</taxon>
        <taxon>Acetobacteraceae</taxon>
        <taxon>Saccharibacter</taxon>
    </lineage>
</organism>
<feature type="domain" description="Phage protein Gp138 N-terminal" evidence="1">
    <location>
        <begin position="36"/>
        <end position="105"/>
    </location>
</feature>
<gene>
    <name evidence="2" type="ORF">AA15669_1762</name>
</gene>
<dbReference type="Pfam" id="PF18352">
    <property type="entry name" value="Gp138_N"/>
    <property type="match status" value="1"/>
</dbReference>
<dbReference type="InterPro" id="IPR037026">
    <property type="entry name" value="Vgr_OB-fold_dom_sf"/>
</dbReference>
<evidence type="ECO:0000259" key="1">
    <source>
        <dbReference type="Pfam" id="PF18352"/>
    </source>
</evidence>
<accession>A0ABQ0P0T8</accession>